<organism evidence="1 2">
    <name type="scientific">Clostridium scatologenes</name>
    <dbReference type="NCBI Taxonomy" id="1548"/>
    <lineage>
        <taxon>Bacteria</taxon>
        <taxon>Bacillati</taxon>
        <taxon>Bacillota</taxon>
        <taxon>Clostridia</taxon>
        <taxon>Eubacteriales</taxon>
        <taxon>Clostridiaceae</taxon>
        <taxon>Clostridium</taxon>
    </lineage>
</organism>
<dbReference type="KEGG" id="csq:CSCA_3524"/>
<evidence type="ECO:0000313" key="1">
    <source>
        <dbReference type="EMBL" id="AKA70649.1"/>
    </source>
</evidence>
<protein>
    <submittedName>
        <fullName evidence="1">7TM-HD extracellular</fullName>
    </submittedName>
</protein>
<proteinExistence type="predicted"/>
<evidence type="ECO:0000313" key="2">
    <source>
        <dbReference type="Proteomes" id="UP000033115"/>
    </source>
</evidence>
<dbReference type="Proteomes" id="UP000033115">
    <property type="component" value="Chromosome"/>
</dbReference>
<dbReference type="EMBL" id="CP009933">
    <property type="protein sequence ID" value="AKA70649.1"/>
    <property type="molecule type" value="Genomic_DNA"/>
</dbReference>
<name>A0A0E3K2P9_CLOSL</name>
<keyword evidence="2" id="KW-1185">Reference proteome</keyword>
<sequence length="58" mass="6924">MLTTFSFICIHILSKDYILHKFNQTQMSKIPKWYFTTLSLPILNQALLCYLLLKFIIN</sequence>
<reference evidence="1 2" key="1">
    <citation type="journal article" date="2015" name="J. Biotechnol.">
        <title>Complete genome sequence of a malodorant-producing acetogen, Clostridium scatologenes ATCC 25775(T).</title>
        <authorList>
            <person name="Zhu Z."/>
            <person name="Guo T."/>
            <person name="Zheng H."/>
            <person name="Song T."/>
            <person name="Ouyang P."/>
            <person name="Xie J."/>
        </authorList>
    </citation>
    <scope>NUCLEOTIDE SEQUENCE [LARGE SCALE GENOMIC DNA]</scope>
    <source>
        <strain evidence="1 2">ATCC 25775</strain>
    </source>
</reference>
<dbReference type="STRING" id="1548.CSCA_3524"/>
<gene>
    <name evidence="1" type="ORF">CSCA_3524</name>
</gene>
<dbReference type="AlphaFoldDB" id="A0A0E3K2P9"/>
<dbReference type="HOGENOM" id="CLU_210851_0_0_9"/>
<accession>A0A0E3K2P9</accession>